<gene>
    <name evidence="6" type="ORF">FEM41_10645</name>
</gene>
<keyword evidence="3" id="KW-0560">Oxidoreductase</keyword>
<protein>
    <submittedName>
        <fullName evidence="6">Glucose/quinate/shikimate family membrane-bound PQQ-dependent dehydrogenase</fullName>
    </submittedName>
</protein>
<reference evidence="6 7" key="1">
    <citation type="submission" date="2019-05" db="EMBL/GenBank/DDBJ databases">
        <title>Complete genome sequence of Izhakiella calystegiae KSNA2, an endophyte isolated from beach morning glory (Calystegia soldanella).</title>
        <authorList>
            <person name="Jiang L."/>
            <person name="Jeong J.C."/>
            <person name="Kim C.Y."/>
            <person name="Kim D.H."/>
            <person name="Kim S.W."/>
            <person name="Lee j."/>
        </authorList>
    </citation>
    <scope>NUCLEOTIDE SEQUENCE [LARGE SCALE GENOMIC DNA]</scope>
    <source>
        <strain evidence="6 7">KSNA2</strain>
    </source>
</reference>
<comment type="cofactor">
    <cofactor evidence="1">
        <name>pyrroloquinoline quinone</name>
        <dbReference type="ChEBI" id="CHEBI:58442"/>
    </cofactor>
</comment>
<dbReference type="GO" id="GO:0008876">
    <property type="term" value="F:quinoprotein glucose dehydrogenase activity"/>
    <property type="evidence" value="ECO:0007669"/>
    <property type="project" value="TreeGrafter"/>
</dbReference>
<evidence type="ECO:0000256" key="3">
    <source>
        <dbReference type="ARBA" id="ARBA00023002"/>
    </source>
</evidence>
<dbReference type="RefSeq" id="WP_138095951.1">
    <property type="nucleotide sequence ID" value="NZ_CP040428.1"/>
</dbReference>
<dbReference type="InterPro" id="IPR002372">
    <property type="entry name" value="PQQ_rpt_dom"/>
</dbReference>
<keyword evidence="4" id="KW-0472">Membrane</keyword>
<feature type="transmembrane region" description="Helical" evidence="4">
    <location>
        <begin position="12"/>
        <end position="34"/>
    </location>
</feature>
<evidence type="ECO:0000313" key="7">
    <source>
        <dbReference type="Proteomes" id="UP000302163"/>
    </source>
</evidence>
<feature type="transmembrane region" description="Helical" evidence="4">
    <location>
        <begin position="95"/>
        <end position="113"/>
    </location>
</feature>
<evidence type="ECO:0000256" key="1">
    <source>
        <dbReference type="ARBA" id="ARBA00001931"/>
    </source>
</evidence>
<dbReference type="Gene3D" id="2.140.10.10">
    <property type="entry name" value="Quinoprotein alcohol dehydrogenase-like superfamily"/>
    <property type="match status" value="2"/>
</dbReference>
<dbReference type="AlphaFoldDB" id="A0A4P8YHA1"/>
<dbReference type="NCBIfam" id="TIGR03074">
    <property type="entry name" value="PQQ_membr_DH"/>
    <property type="match status" value="1"/>
</dbReference>
<sequence length="798" mass="86406">MSATRPSSLFWLRLAAIASLILGLASAFGGIWLLSLGGSAYFLIAGLMVIATGVLLLKGKRSALWLYALMLFGSTLWALYEVRLDWWQLLPRLDIWFALGLLIALPVVSRHLGAADQRGAGVKTLWGSLAIALAVGVASLFVDPYSINGNLERQAALAENAAPAQPDGDWQQWGGDHFGQRYSPLKQITADNVSNLEVAWTYRTGDMPTDIDPAEITDENTPLKVGNMLYLCTPHSKVIAVNATTGKEIWKFDPKIKGDNGSFKGWEHMTCRGVSYYNLNDNAATTQNADAQPKMCQRRLYLPTADGRLIALNADDGKVCRDFGNQGEVNLLTANLGGTNPPGGYYSTSPATVVDGLVIIGGHVSDNVSVNEPSGVVRAFDARDGHLVWNWDAGNPTETRPLPEGQHYTPNSPNMWSVMSVDPKLGLIYLPLGNQMPDQWGGKRSPETEKYSAGVVALNVKTGQPVWNYQFTHHDLWDMDVGGQPTLTDIKTKDGVKPALVASTKQGSIYVLDRRNGSPIVPITEVPRPASNVEGETASPTQPLSALNFTPDPLKESSMWGTNPFDMLYCRIKFKSLRYEGTFTPPSTQGSIVYPGNFGVFDWGGVSVDPERQIAFVNPSYMAFYDTLIPASEINAEDKAESETSGVHKNTGAPYGVTMSPLLTPWGIPCQSPPWGYVAAVDLTTHKVIWKHKNGTVRDSAPLPIPMPLGVPSLGGPIVTAGGVGFLSGTLDYYIRAYDMRNGKELWKARLPAGGQATPMSYKGEDGRQYIVVAAGGHGSLGTKLGDYVVAYALPEKK</sequence>
<dbReference type="KEGG" id="izh:FEM41_10645"/>
<feature type="transmembrane region" description="Helical" evidence="4">
    <location>
        <begin position="125"/>
        <end position="142"/>
    </location>
</feature>
<keyword evidence="4" id="KW-0812">Transmembrane</keyword>
<comment type="similarity">
    <text evidence="2">Belongs to the bacterial PQQ dehydrogenase family.</text>
</comment>
<feature type="transmembrane region" description="Helical" evidence="4">
    <location>
        <begin position="40"/>
        <end position="57"/>
    </location>
</feature>
<dbReference type="EMBL" id="CP040428">
    <property type="protein sequence ID" value="QCT20075.1"/>
    <property type="molecule type" value="Genomic_DNA"/>
</dbReference>
<keyword evidence="4" id="KW-1133">Transmembrane helix</keyword>
<evidence type="ECO:0000256" key="4">
    <source>
        <dbReference type="SAM" id="Phobius"/>
    </source>
</evidence>
<dbReference type="PANTHER" id="PTHR32303:SF4">
    <property type="entry name" value="QUINOPROTEIN GLUCOSE DEHYDROGENASE"/>
    <property type="match status" value="1"/>
</dbReference>
<name>A0A4P8YHA1_9ENTR</name>
<proteinExistence type="inferred from homology"/>
<dbReference type="SUPFAM" id="SSF50998">
    <property type="entry name" value="Quinoprotein alcohol dehydrogenase-like"/>
    <property type="match status" value="1"/>
</dbReference>
<dbReference type="PANTHER" id="PTHR32303">
    <property type="entry name" value="QUINOPROTEIN ALCOHOL DEHYDROGENASE (CYTOCHROME C)"/>
    <property type="match status" value="1"/>
</dbReference>
<dbReference type="GO" id="GO:0016020">
    <property type="term" value="C:membrane"/>
    <property type="evidence" value="ECO:0007669"/>
    <property type="project" value="InterPro"/>
</dbReference>
<evidence type="ECO:0000313" key="6">
    <source>
        <dbReference type="EMBL" id="QCT20075.1"/>
    </source>
</evidence>
<dbReference type="OrthoDB" id="9794322at2"/>
<feature type="transmembrane region" description="Helical" evidence="4">
    <location>
        <begin position="64"/>
        <end position="80"/>
    </location>
</feature>
<dbReference type="Proteomes" id="UP000302163">
    <property type="component" value="Chromosome"/>
</dbReference>
<feature type="domain" description="Pyrrolo-quinoline quinone repeat" evidence="5">
    <location>
        <begin position="170"/>
        <end position="771"/>
    </location>
</feature>
<dbReference type="CDD" id="cd10280">
    <property type="entry name" value="PQQ_mGDH"/>
    <property type="match status" value="1"/>
</dbReference>
<evidence type="ECO:0000256" key="2">
    <source>
        <dbReference type="ARBA" id="ARBA00008156"/>
    </source>
</evidence>
<evidence type="ECO:0000259" key="5">
    <source>
        <dbReference type="Pfam" id="PF01011"/>
    </source>
</evidence>
<accession>A0A4P8YHA1</accession>
<dbReference type="GO" id="GO:0048038">
    <property type="term" value="F:quinone binding"/>
    <property type="evidence" value="ECO:0007669"/>
    <property type="project" value="InterPro"/>
</dbReference>
<organism evidence="6 7">
    <name type="scientific">Jejubacter calystegiae</name>
    <dbReference type="NCBI Taxonomy" id="2579935"/>
    <lineage>
        <taxon>Bacteria</taxon>
        <taxon>Pseudomonadati</taxon>
        <taxon>Pseudomonadota</taxon>
        <taxon>Gammaproteobacteria</taxon>
        <taxon>Enterobacterales</taxon>
        <taxon>Enterobacteriaceae</taxon>
        <taxon>Jejubacter</taxon>
    </lineage>
</organism>
<dbReference type="Pfam" id="PF01011">
    <property type="entry name" value="PQQ"/>
    <property type="match status" value="1"/>
</dbReference>
<dbReference type="SMART" id="SM00564">
    <property type="entry name" value="PQQ"/>
    <property type="match status" value="7"/>
</dbReference>
<keyword evidence="7" id="KW-1185">Reference proteome</keyword>
<dbReference type="InterPro" id="IPR018391">
    <property type="entry name" value="PQQ_b-propeller_rpt"/>
</dbReference>
<dbReference type="InterPro" id="IPR017511">
    <property type="entry name" value="PQQ_mDH"/>
</dbReference>
<dbReference type="InterPro" id="IPR011047">
    <property type="entry name" value="Quinoprotein_ADH-like_sf"/>
</dbReference>